<dbReference type="AlphaFoldDB" id="A0A1E3RJW4"/>
<protein>
    <submittedName>
        <fullName evidence="1">Uncharacterized protein</fullName>
    </submittedName>
</protein>
<dbReference type="InterPro" id="IPR046179">
    <property type="entry name" value="DUF6188"/>
</dbReference>
<sequence length="146" mass="15876">MLKQWIETCAVQRMGLRDGLVLNLDDYNEVVISRPFRLRLPPAGAFPAEDVLIDPHCVAPEERALLDLAGSTCTQAWCGDDGALHLEFSRGHGIHVHSDEHAAAWELYGKHHGYMACLPGGRVRFVRHDLPEGADAAAGEAPATSA</sequence>
<gene>
    <name evidence="1" type="ORF">BHQ17_17755</name>
</gene>
<dbReference type="Pfam" id="PF19686">
    <property type="entry name" value="DUF6188"/>
    <property type="match status" value="1"/>
</dbReference>
<reference evidence="2" key="1">
    <citation type="submission" date="2016-09" db="EMBL/GenBank/DDBJ databases">
        <authorList>
            <person name="Greninger A.L."/>
            <person name="Jerome K.R."/>
            <person name="Mcnair B."/>
            <person name="Wallis C."/>
            <person name="Fang F."/>
        </authorList>
    </citation>
    <scope>NUCLEOTIDE SEQUENCE [LARGE SCALE GENOMIC DNA]</scope>
    <source>
        <strain evidence="2">M7</strain>
    </source>
</reference>
<name>A0A1E3RJW4_9MYCO</name>
<dbReference type="RefSeq" id="WP_069406458.1">
    <property type="nucleotide sequence ID" value="NZ_MIGZ01000110.1"/>
</dbReference>
<proteinExistence type="predicted"/>
<evidence type="ECO:0000313" key="2">
    <source>
        <dbReference type="Proteomes" id="UP000094243"/>
    </source>
</evidence>
<evidence type="ECO:0000313" key="1">
    <source>
        <dbReference type="EMBL" id="ODQ89687.1"/>
    </source>
</evidence>
<organism evidence="1 2">
    <name type="scientific">Mycolicibacterium holsaticum</name>
    <dbReference type="NCBI Taxonomy" id="152142"/>
    <lineage>
        <taxon>Bacteria</taxon>
        <taxon>Bacillati</taxon>
        <taxon>Actinomycetota</taxon>
        <taxon>Actinomycetes</taxon>
        <taxon>Mycobacteriales</taxon>
        <taxon>Mycobacteriaceae</taxon>
        <taxon>Mycolicibacterium</taxon>
    </lineage>
</organism>
<dbReference type="OrthoDB" id="5146786at2"/>
<dbReference type="Proteomes" id="UP000094243">
    <property type="component" value="Unassembled WGS sequence"/>
</dbReference>
<keyword evidence="2" id="KW-1185">Reference proteome</keyword>
<comment type="caution">
    <text evidence="1">The sequence shown here is derived from an EMBL/GenBank/DDBJ whole genome shotgun (WGS) entry which is preliminary data.</text>
</comment>
<accession>A0A1E3RJW4</accession>
<dbReference type="EMBL" id="MIGZ01000110">
    <property type="protein sequence ID" value="ODQ89687.1"/>
    <property type="molecule type" value="Genomic_DNA"/>
</dbReference>